<evidence type="ECO:0000256" key="5">
    <source>
        <dbReference type="ARBA" id="ARBA00023239"/>
    </source>
</evidence>
<comment type="similarity">
    <text evidence="2">Belongs to the group II decarboxylase family.</text>
</comment>
<dbReference type="InterPro" id="IPR050477">
    <property type="entry name" value="GrpII_AminoAcid_Decarb"/>
</dbReference>
<reference evidence="11 12" key="1">
    <citation type="submission" date="2025-04" db="UniProtKB">
        <authorList>
            <consortium name="RefSeq"/>
        </authorList>
    </citation>
    <scope>IDENTIFICATION</scope>
    <source>
        <tissue evidence="11 12">Whole organism</tissue>
    </source>
</reference>
<dbReference type="InterPro" id="IPR015421">
    <property type="entry name" value="PyrdxlP-dep_Trfase_major"/>
</dbReference>
<protein>
    <recommendedName>
        <fullName evidence="6">Pyridoxal-dependent decarboxylase domain-containing protein 1</fullName>
    </recommendedName>
</protein>
<feature type="compositionally biased region" description="Low complexity" evidence="7">
    <location>
        <begin position="752"/>
        <end position="769"/>
    </location>
</feature>
<dbReference type="GO" id="GO:0016831">
    <property type="term" value="F:carboxy-lyase activity"/>
    <property type="evidence" value="ECO:0007669"/>
    <property type="project" value="UniProtKB-KW"/>
</dbReference>
<keyword evidence="4" id="KW-0663">Pyridoxal phosphate</keyword>
<evidence type="ECO:0000313" key="11">
    <source>
        <dbReference type="RefSeq" id="XP_018024325.1"/>
    </source>
</evidence>
<accession>A0A8B7PE87</accession>
<keyword evidence="5" id="KW-0456">Lyase</keyword>
<evidence type="ECO:0000313" key="12">
    <source>
        <dbReference type="RefSeq" id="XP_018024326.1"/>
    </source>
</evidence>
<evidence type="ECO:0000256" key="1">
    <source>
        <dbReference type="ARBA" id="ARBA00001933"/>
    </source>
</evidence>
<dbReference type="GeneID" id="108680078"/>
<dbReference type="GO" id="GO:0019752">
    <property type="term" value="P:carboxylic acid metabolic process"/>
    <property type="evidence" value="ECO:0007669"/>
    <property type="project" value="InterPro"/>
</dbReference>
<dbReference type="Gene3D" id="3.90.1150.170">
    <property type="match status" value="1"/>
</dbReference>
<evidence type="ECO:0000256" key="2">
    <source>
        <dbReference type="ARBA" id="ARBA00009533"/>
    </source>
</evidence>
<dbReference type="OrthoDB" id="2161780at2759"/>
<evidence type="ECO:0000256" key="6">
    <source>
        <dbReference type="ARBA" id="ARBA00047190"/>
    </source>
</evidence>
<dbReference type="InterPro" id="IPR015424">
    <property type="entry name" value="PyrdxlP-dep_Trfase"/>
</dbReference>
<organism evidence="10 11">
    <name type="scientific">Hyalella azteca</name>
    <name type="common">Amphipod</name>
    <dbReference type="NCBI Taxonomy" id="294128"/>
    <lineage>
        <taxon>Eukaryota</taxon>
        <taxon>Metazoa</taxon>
        <taxon>Ecdysozoa</taxon>
        <taxon>Arthropoda</taxon>
        <taxon>Crustacea</taxon>
        <taxon>Multicrustacea</taxon>
        <taxon>Malacostraca</taxon>
        <taxon>Eumalacostraca</taxon>
        <taxon>Peracarida</taxon>
        <taxon>Amphipoda</taxon>
        <taxon>Senticaudata</taxon>
        <taxon>Talitrida</taxon>
        <taxon>Talitroidea</taxon>
        <taxon>Hyalellidae</taxon>
        <taxon>Hyalella</taxon>
    </lineage>
</organism>
<dbReference type="Pfam" id="PF22937">
    <property type="entry name" value="PDXDC1-like_cen2"/>
    <property type="match status" value="1"/>
</dbReference>
<gene>
    <name evidence="11 12 13" type="primary">LOC108680078</name>
</gene>
<dbReference type="AlphaFoldDB" id="A0A8B7PE87"/>
<evidence type="ECO:0000256" key="7">
    <source>
        <dbReference type="SAM" id="MobiDB-lite"/>
    </source>
</evidence>
<dbReference type="InterPro" id="IPR002129">
    <property type="entry name" value="PyrdxlP-dep_de-COase"/>
</dbReference>
<keyword evidence="10" id="KW-1185">Reference proteome</keyword>
<evidence type="ECO:0000256" key="3">
    <source>
        <dbReference type="ARBA" id="ARBA00022793"/>
    </source>
</evidence>
<dbReference type="OMA" id="RLQYACR"/>
<comment type="cofactor">
    <cofactor evidence="1">
        <name>pyridoxal 5'-phosphate</name>
        <dbReference type="ChEBI" id="CHEBI:597326"/>
    </cofactor>
</comment>
<feature type="region of interest" description="Disordered" evidence="7">
    <location>
        <begin position="733"/>
        <end position="790"/>
    </location>
</feature>
<dbReference type="InterPro" id="IPR055102">
    <property type="entry name" value="PDXDC1-like_3rd"/>
</dbReference>
<evidence type="ECO:0000313" key="13">
    <source>
        <dbReference type="RefSeq" id="XP_047738318.1"/>
    </source>
</evidence>
<dbReference type="KEGG" id="hazt:108680078"/>
<dbReference type="Pfam" id="PF00282">
    <property type="entry name" value="Pyridoxal_deC"/>
    <property type="match status" value="1"/>
</dbReference>
<dbReference type="InterPro" id="IPR055103">
    <property type="entry name" value="PDXDC1-like_2nd"/>
</dbReference>
<feature type="domain" description="PDXDC1-like third" evidence="9">
    <location>
        <begin position="542"/>
        <end position="647"/>
    </location>
</feature>
<dbReference type="SUPFAM" id="SSF53383">
    <property type="entry name" value="PLP-dependent transferases"/>
    <property type="match status" value="1"/>
</dbReference>
<dbReference type="Gene3D" id="3.40.640.10">
    <property type="entry name" value="Type I PLP-dependent aspartate aminotransferase-like (Major domain)"/>
    <property type="match status" value="1"/>
</dbReference>
<dbReference type="Proteomes" id="UP000694843">
    <property type="component" value="Unplaced"/>
</dbReference>
<sequence length="790" mass="86218">MSVVEGITDQAEEAITEAAVADNVPDEEVQEDNVEGNIQEEDLHVQETDEEEEESAFDVLAKFSKEFLDVLGHANEPLSEDERKCKPLATTPRHYSDVLRLLQDLIQYDQSEPDITYSIELPDTISRISITSHILSAALTTLHPQQLRRLATRLLSDTSLWVTRLFRKFESATCITEDQREGVVRVGRMLLHSKYPRYATDGHLTLYARPPLIYVAATAHSSLPMHLATALGLGGGSVRVVPCNTVVGSPVAMDTAALDRMLAADLAAQKKPLMVIANVGGGVLGGVDNVTRIQEVCQSHDVWLHVEGHNLAALTLPNSPNLPASVGDSMMLPLGTWLGVPGLPFVTVYRVLEDRCVHAAGLTALNMHVRVDTLQLWITLMSLGSSGVSGRIRLAFELGQQLQHYLADVPRVRLLSPRPADSAPHVTIADLISRPSSTAQLLETVCGTVVFQYVPDGLEDGKNSEYYDNLNSWLCQVVRREVGGYIPLELVSIEGAGYVLRWSPLEGPFTHHLSPPALEELIQCLDQQIDILNATVKQREVFNELVGQSENLQLAEIPQWAGLGGVRYIPDVWLAQGALPDSAKEDVNFLNSHLVEQLKTTDSAFSLGEGSDGMNCVRFGMVTEETDLQELLALVYNTGKEIESSSKFIEQMTQVVKKGIEAATEDLRRENEEKIWQEGLLRHVPLVGSVYNWLSPPPQQGVRGRTLDLNAGVLESTENIYKYHMQIRHGEAAAAHGDAKLPPAPSVQTTVSPAPSSPSHSRTSSASSRPAPPAPASIVTSAAKTEPVAG</sequence>
<dbReference type="RefSeq" id="XP_018024325.1">
    <property type="nucleotide sequence ID" value="XM_018168836.2"/>
</dbReference>
<evidence type="ECO:0000259" key="9">
    <source>
        <dbReference type="Pfam" id="PF22937"/>
    </source>
</evidence>
<feature type="region of interest" description="Disordered" evidence="7">
    <location>
        <begin position="26"/>
        <end position="52"/>
    </location>
</feature>
<dbReference type="RefSeq" id="XP_047738318.1">
    <property type="nucleotide sequence ID" value="XM_047882362.1"/>
</dbReference>
<evidence type="ECO:0000259" key="8">
    <source>
        <dbReference type="Pfam" id="PF22930"/>
    </source>
</evidence>
<dbReference type="GO" id="GO:0030170">
    <property type="term" value="F:pyridoxal phosphate binding"/>
    <property type="evidence" value="ECO:0007669"/>
    <property type="project" value="InterPro"/>
</dbReference>
<name>A0A8B7PE87_HYAAZ</name>
<feature type="region of interest" description="Disordered" evidence="7">
    <location>
        <begin position="1"/>
        <end position="20"/>
    </location>
</feature>
<dbReference type="PANTHER" id="PTHR42735:SF1">
    <property type="entry name" value="PYRIDOXAL-DEPENDENT DECARBOXYLASE DOMAIN-CONTAINING PROTEIN 1-RELATED"/>
    <property type="match status" value="1"/>
</dbReference>
<proteinExistence type="inferred from homology"/>
<evidence type="ECO:0000313" key="10">
    <source>
        <dbReference type="Proteomes" id="UP000694843"/>
    </source>
</evidence>
<dbReference type="PANTHER" id="PTHR42735">
    <property type="match status" value="1"/>
</dbReference>
<dbReference type="Pfam" id="PF22930">
    <property type="entry name" value="PDXDC1-like_cen"/>
    <property type="match status" value="1"/>
</dbReference>
<feature type="compositionally biased region" description="Acidic residues" evidence="7">
    <location>
        <begin position="26"/>
        <end position="40"/>
    </location>
</feature>
<dbReference type="RefSeq" id="XP_018024326.1">
    <property type="nucleotide sequence ID" value="XM_018168837.2"/>
</dbReference>
<keyword evidence="3" id="KW-0210">Decarboxylase</keyword>
<feature type="domain" description="PDXDC1/PDXD2 second" evidence="8">
    <location>
        <begin position="459"/>
        <end position="536"/>
    </location>
</feature>
<evidence type="ECO:0000256" key="4">
    <source>
        <dbReference type="ARBA" id="ARBA00022898"/>
    </source>
</evidence>